<sequence>MRVADKPSLRTCQALFYIYYFTMWKGQPVLGRPFLRLGMEMILSLQLDVDPDDSPWLNVLQLSDAEKEERRRIVYSYFYAYKTEQSIAGDTYGIPISVDKLNQLSEITEPYPAFTSFSFFGSVCEVYRLICDIKKHHSTAPESIETIMTSDTSVELQRQLNNVYTSIESKYLLAMENPCHVSSSDYDRFIIQLTAIPLWKYHT</sequence>
<gene>
    <name evidence="1" type="ORF">BCR33DRAFT_106564</name>
</gene>
<dbReference type="OrthoDB" id="2114327at2759"/>
<comment type="caution">
    <text evidence="1">The sequence shown here is derived from an EMBL/GenBank/DDBJ whole genome shotgun (WGS) entry which is preliminary data.</text>
</comment>
<organism evidence="1 2">
    <name type="scientific">Rhizoclosmatium globosum</name>
    <dbReference type="NCBI Taxonomy" id="329046"/>
    <lineage>
        <taxon>Eukaryota</taxon>
        <taxon>Fungi</taxon>
        <taxon>Fungi incertae sedis</taxon>
        <taxon>Chytridiomycota</taxon>
        <taxon>Chytridiomycota incertae sedis</taxon>
        <taxon>Chytridiomycetes</taxon>
        <taxon>Chytridiales</taxon>
        <taxon>Chytriomycetaceae</taxon>
        <taxon>Rhizoclosmatium</taxon>
    </lineage>
</organism>
<evidence type="ECO:0000313" key="2">
    <source>
        <dbReference type="Proteomes" id="UP000193642"/>
    </source>
</evidence>
<evidence type="ECO:0008006" key="3">
    <source>
        <dbReference type="Google" id="ProtNLM"/>
    </source>
</evidence>
<reference evidence="1 2" key="1">
    <citation type="submission" date="2016-07" db="EMBL/GenBank/DDBJ databases">
        <title>Pervasive Adenine N6-methylation of Active Genes in Fungi.</title>
        <authorList>
            <consortium name="DOE Joint Genome Institute"/>
            <person name="Mondo S.J."/>
            <person name="Dannebaum R.O."/>
            <person name="Kuo R.C."/>
            <person name="Labutti K."/>
            <person name="Haridas S."/>
            <person name="Kuo A."/>
            <person name="Salamov A."/>
            <person name="Ahrendt S.R."/>
            <person name="Lipzen A."/>
            <person name="Sullivan W."/>
            <person name="Andreopoulos W.B."/>
            <person name="Clum A."/>
            <person name="Lindquist E."/>
            <person name="Daum C."/>
            <person name="Ramamoorthy G.K."/>
            <person name="Gryganskyi A."/>
            <person name="Culley D."/>
            <person name="Magnuson J.K."/>
            <person name="James T.Y."/>
            <person name="O'Malley M.A."/>
            <person name="Stajich J.E."/>
            <person name="Spatafora J.W."/>
            <person name="Visel A."/>
            <person name="Grigoriev I.V."/>
        </authorList>
    </citation>
    <scope>NUCLEOTIDE SEQUENCE [LARGE SCALE GENOMIC DNA]</scope>
    <source>
        <strain evidence="1 2">JEL800</strain>
    </source>
</reference>
<dbReference type="CDD" id="cd12148">
    <property type="entry name" value="fungal_TF_MHR"/>
    <property type="match status" value="1"/>
</dbReference>
<keyword evidence="2" id="KW-1185">Reference proteome</keyword>
<proteinExistence type="predicted"/>
<evidence type="ECO:0000313" key="1">
    <source>
        <dbReference type="EMBL" id="ORY24137.1"/>
    </source>
</evidence>
<dbReference type="AlphaFoldDB" id="A0A1Y2APK1"/>
<accession>A0A1Y2APK1</accession>
<dbReference type="EMBL" id="MCGO01000148">
    <property type="protein sequence ID" value="ORY24137.1"/>
    <property type="molecule type" value="Genomic_DNA"/>
</dbReference>
<name>A0A1Y2APK1_9FUNG</name>
<protein>
    <recommendedName>
        <fullName evidence="3">Transcription factor domain-containing protein</fullName>
    </recommendedName>
</protein>
<dbReference type="Proteomes" id="UP000193642">
    <property type="component" value="Unassembled WGS sequence"/>
</dbReference>